<dbReference type="NCBIfam" id="TIGR00235">
    <property type="entry name" value="udk"/>
    <property type="match status" value="1"/>
</dbReference>
<dbReference type="PROSITE" id="PS50072">
    <property type="entry name" value="CSA_PPIASE_2"/>
    <property type="match status" value="1"/>
</dbReference>
<dbReference type="EC" id="2.7.1.48" evidence="11"/>
<dbReference type="InterPro" id="IPR027417">
    <property type="entry name" value="P-loop_NTPase"/>
</dbReference>
<dbReference type="NCBIfam" id="NF004018">
    <property type="entry name" value="PRK05480.1"/>
    <property type="match status" value="1"/>
</dbReference>
<evidence type="ECO:0000256" key="6">
    <source>
        <dbReference type="ARBA" id="ARBA00022741"/>
    </source>
</evidence>
<evidence type="ECO:0000313" key="14">
    <source>
        <dbReference type="EMBL" id="KAG1552415.1"/>
    </source>
</evidence>
<dbReference type="Gene3D" id="2.40.100.10">
    <property type="entry name" value="Cyclophilin-like"/>
    <property type="match status" value="1"/>
</dbReference>
<dbReference type="CDD" id="cd02023">
    <property type="entry name" value="UMPK"/>
    <property type="match status" value="1"/>
</dbReference>
<dbReference type="CDD" id="cd01926">
    <property type="entry name" value="cyclophilin_ABH_like"/>
    <property type="match status" value="1"/>
</dbReference>
<dbReference type="EMBL" id="JAANIT010000089">
    <property type="protein sequence ID" value="KAG1552415.1"/>
    <property type="molecule type" value="Genomic_DNA"/>
</dbReference>
<dbReference type="PANTHER" id="PTHR11071:SF561">
    <property type="entry name" value="PEPTIDYL-PROLYL CIS-TRANS ISOMERASE D-RELATED"/>
    <property type="match status" value="1"/>
</dbReference>
<dbReference type="GO" id="GO:0005524">
    <property type="term" value="F:ATP binding"/>
    <property type="evidence" value="ECO:0007669"/>
    <property type="project" value="UniProtKB-KW"/>
</dbReference>
<accession>A0A9P6YN69</accession>
<comment type="similarity">
    <text evidence="4 11">Belongs to the uridine kinase family.</text>
</comment>
<comment type="catalytic activity">
    <reaction evidence="11">
        <text>uridine + ATP = UMP + ADP + H(+)</text>
        <dbReference type="Rhea" id="RHEA:16825"/>
        <dbReference type="ChEBI" id="CHEBI:15378"/>
        <dbReference type="ChEBI" id="CHEBI:16704"/>
        <dbReference type="ChEBI" id="CHEBI:30616"/>
        <dbReference type="ChEBI" id="CHEBI:57865"/>
        <dbReference type="ChEBI" id="CHEBI:456216"/>
        <dbReference type="EC" id="2.7.1.48"/>
    </reaction>
</comment>
<dbReference type="SUPFAM" id="SSF52540">
    <property type="entry name" value="P-loop containing nucleoside triphosphate hydrolases"/>
    <property type="match status" value="1"/>
</dbReference>
<dbReference type="InterPro" id="IPR002130">
    <property type="entry name" value="Cyclophilin-type_PPIase_dom"/>
</dbReference>
<feature type="domain" description="PPIase cyclophilin-type" evidence="13">
    <location>
        <begin position="7"/>
        <end position="172"/>
    </location>
</feature>
<keyword evidence="10" id="KW-0413">Isomerase</keyword>
<evidence type="ECO:0000259" key="13">
    <source>
        <dbReference type="PROSITE" id="PS50072"/>
    </source>
</evidence>
<reference evidence="14" key="1">
    <citation type="journal article" date="2020" name="Microb. Genom.">
        <title>Genetic diversity of clinical and environmental Mucorales isolates obtained from an investigation of mucormycosis cases among solid organ transplant recipients.</title>
        <authorList>
            <person name="Nguyen M.H."/>
            <person name="Kaul D."/>
            <person name="Muto C."/>
            <person name="Cheng S.J."/>
            <person name="Richter R.A."/>
            <person name="Bruno V.M."/>
            <person name="Liu G."/>
            <person name="Beyhan S."/>
            <person name="Sundermann A.J."/>
            <person name="Mounaud S."/>
            <person name="Pasculle A.W."/>
            <person name="Nierman W.C."/>
            <person name="Driscoll E."/>
            <person name="Cumbie R."/>
            <person name="Clancy C.J."/>
            <person name="Dupont C.L."/>
        </authorList>
    </citation>
    <scope>NUCLEOTIDE SEQUENCE</scope>
    <source>
        <strain evidence="14">GL16</strain>
    </source>
</reference>
<comment type="function">
    <text evidence="2">PPIases accelerate the folding of proteins. It catalyzes the cis-trans isomerization of proline imidic peptide bonds in oligopeptides.</text>
</comment>
<dbReference type="InterPro" id="IPR000764">
    <property type="entry name" value="Uridine_kinase-like"/>
</dbReference>
<feature type="compositionally biased region" description="Basic residues" evidence="12">
    <location>
        <begin position="223"/>
        <end position="242"/>
    </location>
</feature>
<dbReference type="Pfam" id="PF14681">
    <property type="entry name" value="UPRTase"/>
    <property type="match status" value="1"/>
</dbReference>
<keyword evidence="8 11" id="KW-0067">ATP-binding</keyword>
<dbReference type="InterPro" id="IPR020892">
    <property type="entry name" value="Cyclophilin-type_PPIase_CS"/>
</dbReference>
<feature type="region of interest" description="Disordered" evidence="12">
    <location>
        <begin position="186"/>
        <end position="322"/>
    </location>
</feature>
<dbReference type="InterPro" id="IPR006083">
    <property type="entry name" value="PRK/URK"/>
</dbReference>
<proteinExistence type="inferred from homology"/>
<dbReference type="PANTHER" id="PTHR11071">
    <property type="entry name" value="PEPTIDYL-PROLYL CIS-TRANS ISOMERASE"/>
    <property type="match status" value="1"/>
</dbReference>
<dbReference type="PROSITE" id="PS00170">
    <property type="entry name" value="CSA_PPIASE_1"/>
    <property type="match status" value="1"/>
</dbReference>
<dbReference type="FunFam" id="3.40.50.2020:FF:000010">
    <property type="entry name" value="Uridine-cytidine kinase"/>
    <property type="match status" value="1"/>
</dbReference>
<evidence type="ECO:0000256" key="4">
    <source>
        <dbReference type="ARBA" id="ARBA00005408"/>
    </source>
</evidence>
<dbReference type="Pfam" id="PF00160">
    <property type="entry name" value="Pro_isomerase"/>
    <property type="match status" value="1"/>
</dbReference>
<dbReference type="Pfam" id="PF00485">
    <property type="entry name" value="PRK"/>
    <property type="match status" value="1"/>
</dbReference>
<dbReference type="GO" id="GO:0005737">
    <property type="term" value="C:cytoplasm"/>
    <property type="evidence" value="ECO:0007669"/>
    <property type="project" value="TreeGrafter"/>
</dbReference>
<keyword evidence="9" id="KW-0697">Rotamase</keyword>
<evidence type="ECO:0000256" key="8">
    <source>
        <dbReference type="ARBA" id="ARBA00022840"/>
    </source>
</evidence>
<dbReference type="AlphaFoldDB" id="A0A9P6YN69"/>
<evidence type="ECO:0000256" key="5">
    <source>
        <dbReference type="ARBA" id="ARBA00022679"/>
    </source>
</evidence>
<protein>
    <recommendedName>
        <fullName evidence="11">Uridine kinase</fullName>
        <ecNumber evidence="11">2.7.1.48</ecNumber>
    </recommendedName>
</protein>
<dbReference type="GO" id="GO:0003755">
    <property type="term" value="F:peptidyl-prolyl cis-trans isomerase activity"/>
    <property type="evidence" value="ECO:0007669"/>
    <property type="project" value="UniProtKB-KW"/>
</dbReference>
<evidence type="ECO:0000256" key="12">
    <source>
        <dbReference type="SAM" id="MobiDB-lite"/>
    </source>
</evidence>
<dbReference type="GO" id="GO:0006457">
    <property type="term" value="P:protein folding"/>
    <property type="evidence" value="ECO:0007669"/>
    <property type="project" value="InterPro"/>
</dbReference>
<dbReference type="Gene3D" id="3.40.50.2020">
    <property type="match status" value="1"/>
</dbReference>
<comment type="caution">
    <text evidence="14">The sequence shown here is derived from an EMBL/GenBank/DDBJ whole genome shotgun (WGS) entry which is preliminary data.</text>
</comment>
<feature type="compositionally biased region" description="Acidic residues" evidence="12">
    <location>
        <begin position="208"/>
        <end position="218"/>
    </location>
</feature>
<evidence type="ECO:0000256" key="1">
    <source>
        <dbReference type="ARBA" id="ARBA00000971"/>
    </source>
</evidence>
<keyword evidence="7 11" id="KW-0418">Kinase</keyword>
<dbReference type="SUPFAM" id="SSF50891">
    <property type="entry name" value="Cyclophilin-like"/>
    <property type="match status" value="1"/>
</dbReference>
<dbReference type="Proteomes" id="UP000717996">
    <property type="component" value="Unassembled WGS sequence"/>
</dbReference>
<keyword evidence="6 11" id="KW-0547">Nucleotide-binding</keyword>
<dbReference type="GO" id="GO:0008655">
    <property type="term" value="P:pyrimidine-containing compound salvage"/>
    <property type="evidence" value="ECO:0007669"/>
    <property type="project" value="UniProtKB-ARBA"/>
</dbReference>
<comment type="catalytic activity">
    <reaction evidence="11">
        <text>cytidine + ATP = CMP + ADP + H(+)</text>
        <dbReference type="Rhea" id="RHEA:24674"/>
        <dbReference type="ChEBI" id="CHEBI:15378"/>
        <dbReference type="ChEBI" id="CHEBI:17562"/>
        <dbReference type="ChEBI" id="CHEBI:30616"/>
        <dbReference type="ChEBI" id="CHEBI:60377"/>
        <dbReference type="ChEBI" id="CHEBI:456216"/>
        <dbReference type="EC" id="2.7.1.48"/>
    </reaction>
</comment>
<dbReference type="InterPro" id="IPR029000">
    <property type="entry name" value="Cyclophilin-like_dom_sf"/>
</dbReference>
<dbReference type="CDD" id="cd06223">
    <property type="entry name" value="PRTases_typeI"/>
    <property type="match status" value="1"/>
</dbReference>
<evidence type="ECO:0000313" key="15">
    <source>
        <dbReference type="Proteomes" id="UP000717996"/>
    </source>
</evidence>
<comment type="pathway">
    <text evidence="11">Pyrimidine metabolism; CTP biosynthesis via salvage pathway; CTP from cytidine: step 1/3.</text>
</comment>
<dbReference type="PRINTS" id="PR00153">
    <property type="entry name" value="CSAPPISMRASE"/>
</dbReference>
<sequence>MINPRVFFDIDVDGNRIGRIVIELFADQVPKTAENFRALCTGEKGIGKVSNMPLHYKGSIFHRIIKGFMCQGGDFTHRTGKGGESIYGANFPDESFSRKHDTHGLLSMANRGPNTQTSQFFITTRPTPHLDGKHVVFGRVVSGYNVVEMMENEPVDDQDRPLHNVMIANCGELVLKLPPGALLKKASAVSDESEDEIKNRKRSRSSDDDSSSDEDSEEEERKRTKKKRSRKHSKKDKKKKKRESSNRKRSPEANRHVSRERRDISREKRDNSRERRLSRKEDDRRSPSDKRKEDRRSLSPEKRSSERRVARPVRPRLNYNDPNVEVKGRGRFVTNLSPDGSITHPYFVGIAGGSGSGKTSVAERVLKNLNVPWVVILSMDSFYNVLTPEQSRLAKQNLYNFDHPNAVDYDLLYKTLKKLKEGKSVTVPIYNFVTHTREEKTTVIYGANVILFEGVLALYDKLIRDMMDVKIFVDTDSDIQLARRMQRDVTYRGRTIENVLDQYIKYVKPAYDSYIRPSMKFADIIITRGLENVIAIDLVTKHIQTQLNENTINLRWGLSDTPVNEHILQQVNVLNETNQVKIIHTILRDHTTKRDEFVFYANRLSVLLMEYAVSLLPYESLAVTTLINTCYSGLKYKKKICGVSILRAGGTLEIGLRRVFHDAILGTLLIQTNPNTGDPELHYCKLPNDLRDHHIILMDALVGTGAAALMAIRVLLDHEVLEDQIIFVSFISTKIGLTVIKNAFPNVQLVTSMIDPGLDKENAWIQPGIGNFGDRYFGTEEEEYE</sequence>
<dbReference type="FunFam" id="3.40.50.300:FF:002070">
    <property type="entry name" value="Uridine kinase"/>
    <property type="match status" value="1"/>
</dbReference>
<feature type="compositionally biased region" description="Basic and acidic residues" evidence="12">
    <location>
        <begin position="243"/>
        <end position="309"/>
    </location>
</feature>
<evidence type="ECO:0000256" key="7">
    <source>
        <dbReference type="ARBA" id="ARBA00022777"/>
    </source>
</evidence>
<evidence type="ECO:0000256" key="10">
    <source>
        <dbReference type="ARBA" id="ARBA00023235"/>
    </source>
</evidence>
<gene>
    <name evidence="14" type="ORF">G6F51_001247</name>
</gene>
<dbReference type="InterPro" id="IPR000836">
    <property type="entry name" value="PRTase_dom"/>
</dbReference>
<dbReference type="GO" id="GO:0016018">
    <property type="term" value="F:cyclosporin A binding"/>
    <property type="evidence" value="ECO:0007669"/>
    <property type="project" value="TreeGrafter"/>
</dbReference>
<dbReference type="InterPro" id="IPR029057">
    <property type="entry name" value="PRTase-like"/>
</dbReference>
<organism evidence="14 15">
    <name type="scientific">Rhizopus oryzae</name>
    <name type="common">Mucormycosis agent</name>
    <name type="synonym">Rhizopus arrhizus var. delemar</name>
    <dbReference type="NCBI Taxonomy" id="64495"/>
    <lineage>
        <taxon>Eukaryota</taxon>
        <taxon>Fungi</taxon>
        <taxon>Fungi incertae sedis</taxon>
        <taxon>Mucoromycota</taxon>
        <taxon>Mucoromycotina</taxon>
        <taxon>Mucoromycetes</taxon>
        <taxon>Mucorales</taxon>
        <taxon>Mucorineae</taxon>
        <taxon>Rhizopodaceae</taxon>
        <taxon>Rhizopus</taxon>
    </lineage>
</organism>
<evidence type="ECO:0000256" key="3">
    <source>
        <dbReference type="ARBA" id="ARBA00004690"/>
    </source>
</evidence>
<evidence type="ECO:0000256" key="11">
    <source>
        <dbReference type="RuleBase" id="RU003825"/>
    </source>
</evidence>
<comment type="pathway">
    <text evidence="3 11">Pyrimidine metabolism; UMP biosynthesis via salvage pathway; UMP from uridine: step 1/1.</text>
</comment>
<dbReference type="Gene3D" id="3.40.50.300">
    <property type="entry name" value="P-loop containing nucleotide triphosphate hydrolases"/>
    <property type="match status" value="1"/>
</dbReference>
<keyword evidence="5 11" id="KW-0808">Transferase</keyword>
<dbReference type="FunFam" id="2.40.100.10:FF:000022">
    <property type="entry name" value="Peptidyl-prolyl cis-trans isomerase CYP95"/>
    <property type="match status" value="1"/>
</dbReference>
<name>A0A9P6YN69_RHIOR</name>
<comment type="catalytic activity">
    <reaction evidence="1">
        <text>[protein]-peptidylproline (omega=180) = [protein]-peptidylproline (omega=0)</text>
        <dbReference type="Rhea" id="RHEA:16237"/>
        <dbReference type="Rhea" id="RHEA-COMP:10747"/>
        <dbReference type="Rhea" id="RHEA-COMP:10748"/>
        <dbReference type="ChEBI" id="CHEBI:83833"/>
        <dbReference type="ChEBI" id="CHEBI:83834"/>
        <dbReference type="EC" id="5.2.1.8"/>
    </reaction>
</comment>
<dbReference type="SUPFAM" id="SSF53271">
    <property type="entry name" value="PRTase-like"/>
    <property type="match status" value="1"/>
</dbReference>
<evidence type="ECO:0000256" key="9">
    <source>
        <dbReference type="ARBA" id="ARBA00023110"/>
    </source>
</evidence>
<evidence type="ECO:0000256" key="2">
    <source>
        <dbReference type="ARBA" id="ARBA00002388"/>
    </source>
</evidence>
<dbReference type="GO" id="GO:0004849">
    <property type="term" value="F:uridine kinase activity"/>
    <property type="evidence" value="ECO:0007669"/>
    <property type="project" value="UniProtKB-EC"/>
</dbReference>